<dbReference type="Proteomes" id="UP001172155">
    <property type="component" value="Unassembled WGS sequence"/>
</dbReference>
<keyword evidence="4" id="KW-1185">Reference proteome</keyword>
<evidence type="ECO:0000313" key="3">
    <source>
        <dbReference type="EMBL" id="KAK0748987.1"/>
    </source>
</evidence>
<feature type="compositionally biased region" description="Basic and acidic residues" evidence="1">
    <location>
        <begin position="403"/>
        <end position="414"/>
    </location>
</feature>
<evidence type="ECO:0000256" key="1">
    <source>
        <dbReference type="SAM" id="MobiDB-lite"/>
    </source>
</evidence>
<accession>A0AA40F108</accession>
<evidence type="ECO:0000256" key="2">
    <source>
        <dbReference type="SAM" id="Phobius"/>
    </source>
</evidence>
<protein>
    <submittedName>
        <fullName evidence="3">Uncharacterized protein</fullName>
    </submittedName>
</protein>
<feature type="transmembrane region" description="Helical" evidence="2">
    <location>
        <begin position="551"/>
        <end position="567"/>
    </location>
</feature>
<feature type="transmembrane region" description="Helical" evidence="2">
    <location>
        <begin position="70"/>
        <end position="91"/>
    </location>
</feature>
<feature type="transmembrane region" description="Helical" evidence="2">
    <location>
        <begin position="97"/>
        <end position="119"/>
    </location>
</feature>
<reference evidence="3" key="1">
    <citation type="submission" date="2023-06" db="EMBL/GenBank/DDBJ databases">
        <title>Genome-scale phylogeny and comparative genomics of the fungal order Sordariales.</title>
        <authorList>
            <consortium name="Lawrence Berkeley National Laboratory"/>
            <person name="Hensen N."/>
            <person name="Bonometti L."/>
            <person name="Westerberg I."/>
            <person name="Brannstrom I.O."/>
            <person name="Guillou S."/>
            <person name="Cros-Aarteil S."/>
            <person name="Calhoun S."/>
            <person name="Haridas S."/>
            <person name="Kuo A."/>
            <person name="Mondo S."/>
            <person name="Pangilinan J."/>
            <person name="Riley R."/>
            <person name="LaButti K."/>
            <person name="Andreopoulos B."/>
            <person name="Lipzen A."/>
            <person name="Chen C."/>
            <person name="Yanf M."/>
            <person name="Daum C."/>
            <person name="Ng V."/>
            <person name="Clum A."/>
            <person name="Steindorff A."/>
            <person name="Ohm R."/>
            <person name="Martin F."/>
            <person name="Silar P."/>
            <person name="Natvig D."/>
            <person name="Lalanne C."/>
            <person name="Gautier V."/>
            <person name="Ament-velasquez S.L."/>
            <person name="Kruys A."/>
            <person name="Hutchinson M.I."/>
            <person name="Powell A.J."/>
            <person name="Barry K."/>
            <person name="Miller A.N."/>
            <person name="Grigoriev I.V."/>
            <person name="Debuchy R."/>
            <person name="Gladieux P."/>
            <person name="Thoren M.H."/>
            <person name="Johannesson H."/>
        </authorList>
    </citation>
    <scope>NUCLEOTIDE SEQUENCE</scope>
    <source>
        <strain evidence="3">SMH3187-1</strain>
    </source>
</reference>
<feature type="compositionally biased region" description="Gly residues" evidence="1">
    <location>
        <begin position="490"/>
        <end position="500"/>
    </location>
</feature>
<name>A0AA40F108_9PEZI</name>
<proteinExistence type="predicted"/>
<feature type="transmembrane region" description="Helical" evidence="2">
    <location>
        <begin position="298"/>
        <end position="320"/>
    </location>
</feature>
<feature type="region of interest" description="Disordered" evidence="1">
    <location>
        <begin position="442"/>
        <end position="463"/>
    </location>
</feature>
<feature type="compositionally biased region" description="Low complexity" evidence="1">
    <location>
        <begin position="389"/>
        <end position="400"/>
    </location>
</feature>
<dbReference type="EMBL" id="JAUKUD010000003">
    <property type="protein sequence ID" value="KAK0748987.1"/>
    <property type="molecule type" value="Genomic_DNA"/>
</dbReference>
<dbReference type="AlphaFoldDB" id="A0AA40F108"/>
<feature type="transmembrane region" description="Helical" evidence="2">
    <location>
        <begin position="518"/>
        <end position="539"/>
    </location>
</feature>
<sequence length="583" mass="62676">MGNTWSSPALPVGAQFASNDMNLSSDASHSTCHVFGDPGLYGAGVRTGYYLQYAAAVLTVLYLPLADQQLWLLSFLPLAAASLVGLSLNAAEGELVILDWAIVFGLVFWSIAFLAWPVFRGASRTGSLEIISDPKQLRQDLEKDGGRTVTDQEAEWHARYVAVIRAATADEQRRGSRNHGHEDAGELSRLETALRDYVTSFASARFSPASVGASSYVLDLYADSQLPDLAARMLSDNAQLESFRDGHTEALRRANVPFNQAQSTTQTLGRLAIEGPRLGDASYRRSPRSLLTAGSPRPIAGGLGLILYSGFSAFTVWLLFLGADHGSRPPCDIRFLFILVPTSAYNPRAMTALRVLASLWLALAAVPALVAGSALVVTGTMAWWDQGTPTYPTAAPTNPTGRYDAEKGKDKEIDIPSPASLTRASRTSELLYEMDELPLHHRSASSPTVTSASSPRDTRISSYHSGSVFTKDTIEPMLGVSSSSAAGGMDIRGGLGGSGSRRGSWAGRSKPAGARVRWQWGMLLLVPLVHTIVVVEVTIRINGVDMRRRGMTTMGELLAFFLGLGVFKRGQYSNSDISSSKAT</sequence>
<keyword evidence="2" id="KW-1133">Transmembrane helix</keyword>
<feature type="compositionally biased region" description="Low complexity" evidence="1">
    <location>
        <begin position="444"/>
        <end position="455"/>
    </location>
</feature>
<evidence type="ECO:0000313" key="4">
    <source>
        <dbReference type="Proteomes" id="UP001172155"/>
    </source>
</evidence>
<gene>
    <name evidence="3" type="ORF">B0T18DRAFT_427193</name>
</gene>
<feature type="transmembrane region" description="Helical" evidence="2">
    <location>
        <begin position="355"/>
        <end position="377"/>
    </location>
</feature>
<feature type="transmembrane region" description="Helical" evidence="2">
    <location>
        <begin position="47"/>
        <end position="63"/>
    </location>
</feature>
<feature type="region of interest" description="Disordered" evidence="1">
    <location>
        <begin position="489"/>
        <end position="508"/>
    </location>
</feature>
<keyword evidence="2" id="KW-0812">Transmembrane</keyword>
<organism evidence="3 4">
    <name type="scientific">Schizothecium vesticola</name>
    <dbReference type="NCBI Taxonomy" id="314040"/>
    <lineage>
        <taxon>Eukaryota</taxon>
        <taxon>Fungi</taxon>
        <taxon>Dikarya</taxon>
        <taxon>Ascomycota</taxon>
        <taxon>Pezizomycotina</taxon>
        <taxon>Sordariomycetes</taxon>
        <taxon>Sordariomycetidae</taxon>
        <taxon>Sordariales</taxon>
        <taxon>Schizotheciaceae</taxon>
        <taxon>Schizothecium</taxon>
    </lineage>
</organism>
<feature type="region of interest" description="Disordered" evidence="1">
    <location>
        <begin position="389"/>
        <end position="419"/>
    </location>
</feature>
<keyword evidence="2" id="KW-0472">Membrane</keyword>
<comment type="caution">
    <text evidence="3">The sequence shown here is derived from an EMBL/GenBank/DDBJ whole genome shotgun (WGS) entry which is preliminary data.</text>
</comment>